<dbReference type="KEGG" id="omr:OXIME_000679"/>
<accession>A0AAX4NG74</accession>
<proteinExistence type="predicted"/>
<evidence type="ECO:0000313" key="1">
    <source>
        <dbReference type="EMBL" id="WYY00124.1"/>
    </source>
</evidence>
<reference evidence="1 2" key="1">
    <citation type="submission" date="2023-09" db="EMBL/GenBank/DDBJ databases">
        <authorList>
            <person name="Golyshina O.V."/>
            <person name="Lunev E.A."/>
            <person name="Bargiela R."/>
            <person name="Gaines M.C."/>
            <person name="Daum B."/>
            <person name="Bale N.J."/>
            <person name="Koenen M."/>
            <person name="Sinninghe Damst J.S."/>
            <person name="Yakimov M."/>
            <person name="Golyshin P.N."/>
        </authorList>
    </citation>
    <scope>NUCLEOTIDE SEQUENCE [LARGE SCALE GENOMIC DNA]</scope>
    <source>
        <strain evidence="1 2">M1</strain>
    </source>
</reference>
<gene>
    <name evidence="1" type="ORF">OXIME_000679</name>
</gene>
<dbReference type="GeneID" id="95967410"/>
<dbReference type="RefSeq" id="WP_393972077.1">
    <property type="nucleotide sequence ID" value="NZ_CP133772.1"/>
</dbReference>
<keyword evidence="2" id="KW-1185">Reference proteome</keyword>
<dbReference type="AlphaFoldDB" id="A0AAX4NG74"/>
<dbReference type="Proteomes" id="UP001451606">
    <property type="component" value="Chromosome"/>
</dbReference>
<evidence type="ECO:0000313" key="2">
    <source>
        <dbReference type="Proteomes" id="UP001451606"/>
    </source>
</evidence>
<organism evidence="1 2">
    <name type="scientific">Oxyplasma meridianum</name>
    <dbReference type="NCBI Taxonomy" id="3073602"/>
    <lineage>
        <taxon>Archaea</taxon>
        <taxon>Methanobacteriati</taxon>
        <taxon>Thermoplasmatota</taxon>
        <taxon>Thermoplasmata</taxon>
        <taxon>Thermoplasmatales</taxon>
        <taxon>Thermoplasmataceae</taxon>
        <taxon>Oxyplasma</taxon>
    </lineage>
</organism>
<protein>
    <submittedName>
        <fullName evidence="1">Uncharacterized protein</fullName>
    </submittedName>
</protein>
<sequence>MTDHYPAAIFHFFSEKKGDNYAKFNILNCSLTDMGLGKRDLDRKKKSLERNLEDLEEKARKNPLNKSLQEEIKEIKKKIAK</sequence>
<dbReference type="EMBL" id="CP133772">
    <property type="protein sequence ID" value="WYY00124.1"/>
    <property type="molecule type" value="Genomic_DNA"/>
</dbReference>
<name>A0AAX4NG74_9ARCH</name>